<evidence type="ECO:0000256" key="1">
    <source>
        <dbReference type="SAM" id="MobiDB-lite"/>
    </source>
</evidence>
<feature type="compositionally biased region" description="Low complexity" evidence="1">
    <location>
        <begin position="27"/>
        <end position="86"/>
    </location>
</feature>
<name>A0A329GA70_WEICO</name>
<keyword evidence="2" id="KW-1133">Transmembrane helix</keyword>
<feature type="transmembrane region" description="Helical" evidence="2">
    <location>
        <begin position="7"/>
        <end position="25"/>
    </location>
</feature>
<reference evidence="3" key="1">
    <citation type="submission" date="2020-08" db="EMBL/GenBank/DDBJ databases">
        <title>Complete genome sequence of Weissella confusa strain FS54 provides insights into metabolic potential.</title>
        <authorList>
            <person name="Fhoula I."/>
            <person name="Najjari A."/>
            <person name="Lekired A."/>
            <person name="Bessrour-Aouam N."/>
            <person name="Jaballah S."/>
            <person name="Klibi N."/>
            <person name="Ouzari H.-I."/>
        </authorList>
    </citation>
    <scope>NUCLEOTIDE SEQUENCE</scope>
    <source>
        <strain evidence="3">FS54</strain>
    </source>
</reference>
<feature type="compositionally biased region" description="Polar residues" evidence="1">
    <location>
        <begin position="87"/>
        <end position="105"/>
    </location>
</feature>
<dbReference type="EMBL" id="JACSZT010000020">
    <property type="protein sequence ID" value="MBC6499546.1"/>
    <property type="molecule type" value="Genomic_DNA"/>
</dbReference>
<evidence type="ECO:0000313" key="4">
    <source>
        <dbReference type="Proteomes" id="UP000650485"/>
    </source>
</evidence>
<proteinExistence type="predicted"/>
<keyword evidence="2" id="KW-0472">Membrane</keyword>
<gene>
    <name evidence="3" type="ORF">H7R52_15580</name>
</gene>
<dbReference type="AlphaFoldDB" id="A0A329GA70"/>
<accession>A0A329GA70</accession>
<dbReference type="Proteomes" id="UP000650485">
    <property type="component" value="Unassembled WGS sequence"/>
</dbReference>
<protein>
    <submittedName>
        <fullName evidence="3">Uncharacterized protein</fullName>
    </submittedName>
</protein>
<evidence type="ECO:0000256" key="2">
    <source>
        <dbReference type="SAM" id="Phobius"/>
    </source>
</evidence>
<feature type="region of interest" description="Disordered" evidence="1">
    <location>
        <begin position="27"/>
        <end position="105"/>
    </location>
</feature>
<evidence type="ECO:0000313" key="3">
    <source>
        <dbReference type="EMBL" id="MBC6499546.1"/>
    </source>
</evidence>
<dbReference type="RefSeq" id="WP_112464115.1">
    <property type="nucleotide sequence ID" value="NZ_CABJBN010000002.1"/>
</dbReference>
<keyword evidence="2" id="KW-0812">Transmembrane</keyword>
<comment type="caution">
    <text evidence="3">The sequence shown here is derived from an EMBL/GenBank/DDBJ whole genome shotgun (WGS) entry which is preliminary data.</text>
</comment>
<sequence>MKKTITILVSAIAVVIIGVGVFFASNNHTKNTGKSSTETTTSKSTSSNESSTKSSSVQISSSSSVSQSTETSSSTVVPSSSSQQPSQADSYDPNVTQSGQEITTDMIQKARDEINAAGIPADTFAPSDIKELIKQASETGQSVAEVAKENFHP</sequence>
<organism evidence="3 4">
    <name type="scientific">Weissella confusa</name>
    <name type="common">Lactobacillus confusus</name>
    <dbReference type="NCBI Taxonomy" id="1583"/>
    <lineage>
        <taxon>Bacteria</taxon>
        <taxon>Bacillati</taxon>
        <taxon>Bacillota</taxon>
        <taxon>Bacilli</taxon>
        <taxon>Lactobacillales</taxon>
        <taxon>Lactobacillaceae</taxon>
        <taxon>Weissella</taxon>
    </lineage>
</organism>